<evidence type="ECO:0000313" key="5">
    <source>
        <dbReference type="Proteomes" id="UP000631114"/>
    </source>
</evidence>
<accession>A0A835MAD7</accession>
<dbReference type="OrthoDB" id="2135488at2759"/>
<dbReference type="Gene3D" id="3.20.20.140">
    <property type="entry name" value="Metal-dependent hydrolases"/>
    <property type="match status" value="1"/>
</dbReference>
<proteinExistence type="inferred from homology"/>
<organism evidence="4 5">
    <name type="scientific">Coptis chinensis</name>
    <dbReference type="NCBI Taxonomy" id="261450"/>
    <lineage>
        <taxon>Eukaryota</taxon>
        <taxon>Viridiplantae</taxon>
        <taxon>Streptophyta</taxon>
        <taxon>Embryophyta</taxon>
        <taxon>Tracheophyta</taxon>
        <taxon>Spermatophyta</taxon>
        <taxon>Magnoliopsida</taxon>
        <taxon>Ranunculales</taxon>
        <taxon>Ranunculaceae</taxon>
        <taxon>Coptidoideae</taxon>
        <taxon>Coptis</taxon>
    </lineage>
</organism>
<sequence>MAVALVRVTKPLIISSTSLSNTRSSPFTFRYRSSTKMSGTPSTTTSPPPHKIIDSHLHIWASPQQAANEYPYCPGNEPTLLGSLDFLLECMEEAGVDGALIVQPINHKFDHSLITSVLKKYPSKFLGCCLANPAEDGSGIKQLEDLILKDGYRAVRFNPYLWPSGQKMTNKVGKAMFSKAGELGVPVGIMCMKGLDLHISEIEELCSEFPSTVVLLDHVAFCKPPITDEERVIYSRLLKLSNFPQVYVKFSALFRVSREPFPYEDTCLLLSEILSSYGANRVMWGSDFPYIVPECGYKGGKDVVAYVAGKLRLQSSDLEWIMGRSAIDLFAGSWIAS</sequence>
<gene>
    <name evidence="4" type="ORF">IFM89_031130</name>
</gene>
<reference evidence="4 5" key="1">
    <citation type="submission" date="2020-10" db="EMBL/GenBank/DDBJ databases">
        <title>The Coptis chinensis genome and diversification of protoberbering-type alkaloids.</title>
        <authorList>
            <person name="Wang B."/>
            <person name="Shu S."/>
            <person name="Song C."/>
            <person name="Liu Y."/>
        </authorList>
    </citation>
    <scope>NUCLEOTIDE SEQUENCE [LARGE SCALE GENOMIC DNA]</scope>
    <source>
        <strain evidence="4">HL-2020</strain>
        <tissue evidence="4">Leaf</tissue>
    </source>
</reference>
<dbReference type="FunFam" id="3.20.20.140:FF:000052">
    <property type="entry name" value="Catalytic/ hydrolase"/>
    <property type="match status" value="1"/>
</dbReference>
<evidence type="ECO:0000256" key="2">
    <source>
        <dbReference type="RuleBase" id="RU366045"/>
    </source>
</evidence>
<keyword evidence="2" id="KW-0210">Decarboxylase</keyword>
<evidence type="ECO:0000259" key="3">
    <source>
        <dbReference type="Pfam" id="PF04909"/>
    </source>
</evidence>
<keyword evidence="1 2" id="KW-0456">Lyase</keyword>
<dbReference type="SUPFAM" id="SSF51556">
    <property type="entry name" value="Metallo-dependent hydrolases"/>
    <property type="match status" value="1"/>
</dbReference>
<dbReference type="PANTHER" id="PTHR21240">
    <property type="entry name" value="2-AMINO-3-CARBOXYLMUCONATE-6-SEMIALDEHYDE DECARBOXYLASE"/>
    <property type="match status" value="1"/>
</dbReference>
<dbReference type="EMBL" id="JADFTS010000002">
    <property type="protein sequence ID" value="KAF9622327.1"/>
    <property type="molecule type" value="Genomic_DNA"/>
</dbReference>
<comment type="caution">
    <text evidence="4">The sequence shown here is derived from an EMBL/GenBank/DDBJ whole genome shotgun (WGS) entry which is preliminary data.</text>
</comment>
<protein>
    <recommendedName>
        <fullName evidence="3">Amidohydrolase-related domain-containing protein</fullName>
    </recommendedName>
</protein>
<keyword evidence="5" id="KW-1185">Reference proteome</keyword>
<dbReference type="Pfam" id="PF04909">
    <property type="entry name" value="Amidohydro_2"/>
    <property type="match status" value="1"/>
</dbReference>
<evidence type="ECO:0000256" key="1">
    <source>
        <dbReference type="ARBA" id="ARBA00023239"/>
    </source>
</evidence>
<dbReference type="PANTHER" id="PTHR21240:SF19">
    <property type="entry name" value="CATALYTIC_ HYDROLASE"/>
    <property type="match status" value="1"/>
</dbReference>
<dbReference type="Proteomes" id="UP000631114">
    <property type="component" value="Unassembled WGS sequence"/>
</dbReference>
<dbReference type="AlphaFoldDB" id="A0A835MAD7"/>
<name>A0A835MAD7_9MAGN</name>
<dbReference type="GO" id="GO:0016831">
    <property type="term" value="F:carboxy-lyase activity"/>
    <property type="evidence" value="ECO:0007669"/>
    <property type="project" value="UniProtKB-KW"/>
</dbReference>
<dbReference type="InterPro" id="IPR032465">
    <property type="entry name" value="ACMSD"/>
</dbReference>
<dbReference type="InterPro" id="IPR006680">
    <property type="entry name" value="Amidohydro-rel"/>
</dbReference>
<feature type="domain" description="Amidohydrolase-related" evidence="3">
    <location>
        <begin position="53"/>
        <end position="330"/>
    </location>
</feature>
<evidence type="ECO:0000313" key="4">
    <source>
        <dbReference type="EMBL" id="KAF9622327.1"/>
    </source>
</evidence>
<dbReference type="InterPro" id="IPR032466">
    <property type="entry name" value="Metal_Hydrolase"/>
</dbReference>
<dbReference type="GO" id="GO:0016787">
    <property type="term" value="F:hydrolase activity"/>
    <property type="evidence" value="ECO:0007669"/>
    <property type="project" value="InterPro"/>
</dbReference>
<comment type="similarity">
    <text evidence="2">Belongs to the metallo-dependent hydrolases superfamily.</text>
</comment>